<dbReference type="InterPro" id="IPR036249">
    <property type="entry name" value="Thioredoxin-like_sf"/>
</dbReference>
<dbReference type="Pfam" id="PF00063">
    <property type="entry name" value="Myosin_head"/>
    <property type="match status" value="2"/>
</dbReference>
<keyword evidence="5 6" id="KW-0009">Actin-binding</keyword>
<gene>
    <name evidence="10" type="ORF">Plil01_000741000</name>
</gene>
<dbReference type="SUPFAM" id="SSF52540">
    <property type="entry name" value="P-loop containing nucleoside triphosphate hydrolases"/>
    <property type="match status" value="1"/>
</dbReference>
<dbReference type="GO" id="GO:0005737">
    <property type="term" value="C:cytoplasm"/>
    <property type="evidence" value="ECO:0007669"/>
    <property type="project" value="TreeGrafter"/>
</dbReference>
<keyword evidence="2 6" id="KW-0067">ATP-binding</keyword>
<dbReference type="InterPro" id="IPR036961">
    <property type="entry name" value="Kinesin_motor_dom_sf"/>
</dbReference>
<evidence type="ECO:0000313" key="10">
    <source>
        <dbReference type="EMBL" id="GMF19407.1"/>
    </source>
</evidence>
<evidence type="ECO:0000256" key="7">
    <source>
        <dbReference type="SAM" id="Coils"/>
    </source>
</evidence>
<organism evidence="10 11">
    <name type="scientific">Phytophthora lilii</name>
    <dbReference type="NCBI Taxonomy" id="2077276"/>
    <lineage>
        <taxon>Eukaryota</taxon>
        <taxon>Sar</taxon>
        <taxon>Stramenopiles</taxon>
        <taxon>Oomycota</taxon>
        <taxon>Peronosporomycetes</taxon>
        <taxon>Peronosporales</taxon>
        <taxon>Peronosporaceae</taxon>
        <taxon>Phytophthora</taxon>
    </lineage>
</organism>
<dbReference type="Gene3D" id="3.40.30.10">
    <property type="entry name" value="Glutaredoxin"/>
    <property type="match status" value="1"/>
</dbReference>
<feature type="coiled-coil region" evidence="7">
    <location>
        <begin position="1145"/>
        <end position="1172"/>
    </location>
</feature>
<feature type="binding site" evidence="6">
    <location>
        <begin position="329"/>
        <end position="336"/>
    </location>
    <ligand>
        <name>ATP</name>
        <dbReference type="ChEBI" id="CHEBI:30616"/>
    </ligand>
</feature>
<dbReference type="EMBL" id="BSXW01000343">
    <property type="protein sequence ID" value="GMF19407.1"/>
    <property type="molecule type" value="Genomic_DNA"/>
</dbReference>
<comment type="caution">
    <text evidence="10">The sequence shown here is derived from an EMBL/GenBank/DDBJ whole genome shotgun (WGS) entry which is preliminary data.</text>
</comment>
<evidence type="ECO:0000313" key="11">
    <source>
        <dbReference type="Proteomes" id="UP001165083"/>
    </source>
</evidence>
<evidence type="ECO:0000256" key="3">
    <source>
        <dbReference type="ARBA" id="ARBA00023123"/>
    </source>
</evidence>
<dbReference type="GO" id="GO:0005524">
    <property type="term" value="F:ATP binding"/>
    <property type="evidence" value="ECO:0007669"/>
    <property type="project" value="UniProtKB-UniRule"/>
</dbReference>
<dbReference type="PROSITE" id="PS00675">
    <property type="entry name" value="SIGMA54_INTERACT_1"/>
    <property type="match status" value="1"/>
</dbReference>
<dbReference type="Gene3D" id="1.20.120.720">
    <property type="entry name" value="Myosin VI head, motor domain, U50 subdomain"/>
    <property type="match status" value="1"/>
</dbReference>
<comment type="similarity">
    <text evidence="6">Belongs to the TRAFAC class myosin-kinesin ATPase superfamily. Myosin family.</text>
</comment>
<evidence type="ECO:0000256" key="6">
    <source>
        <dbReference type="PROSITE-ProRule" id="PRU00782"/>
    </source>
</evidence>
<name>A0A9W6TRY4_9STRA</name>
<dbReference type="GO" id="GO:0000146">
    <property type="term" value="F:microfilament motor activity"/>
    <property type="evidence" value="ECO:0007669"/>
    <property type="project" value="TreeGrafter"/>
</dbReference>
<keyword evidence="4 6" id="KW-0505">Motor protein</keyword>
<dbReference type="InterPro" id="IPR025662">
    <property type="entry name" value="Sigma_54_int_dom_ATP-bd_1"/>
</dbReference>
<dbReference type="PANTHER" id="PTHR13140">
    <property type="entry name" value="MYOSIN"/>
    <property type="match status" value="1"/>
</dbReference>
<keyword evidence="7" id="KW-0175">Coiled coil</keyword>
<dbReference type="GO" id="GO:0016020">
    <property type="term" value="C:membrane"/>
    <property type="evidence" value="ECO:0007669"/>
    <property type="project" value="TreeGrafter"/>
</dbReference>
<sequence length="1431" mass="162410">MAELLSSPMSPDNAGTPRVDLRASFQILHEMFLLKKLVDTIKSSWGAPSQWSMTQYQELVQAISLAQEKSGSSEFEPDSVLAEAFKLRYQFEEIPENQRKLSRDDDPLGAARTSTTERLKQAELDSPVSTPRMSPRIRCPSFHSYYATFEELTDRVGGTVKAATSEKLGKVLTPRSATLAKYAHLYLLDDIRAKQPWSFDRAGDDNLVADKKEDHAISEASVVDTLAGRFGNDRIYTYINHHTMIVMNPYRLLQTARFTSIYDEQMVLTYADTPSAETSLAPHPFAIAKQTLLRLFFDRERTLVNPLLPTSSVRRDTTGSRGQSLFLCGESGSGKTELAKDLLKYLVLVAQPALTRDSGEMSSANASLRQPKIKLFTSSTKSTIQMRAEEARTIALLEAKGVENYEIVLLDLHPERWNEMTSVSRSKRLPQIHVDGLFFGFYDKLEHLEDEEQLRMYFKNPHAAKKLSTVLDSNIVLEAFGHATTSMNLNSSRFGKITTLQISFGLHPWEFQVCGCQISPFLLEKSRVTRERSYPGKRQSDMNFHILYAMVAGVNAFPFMRLLAKELRLEGIDCAAFMYLGCCDHKLADFMSKEDTWKKDVERWQQVIDGMDELNVSPDQQKTVFKVLSAVLWLGNIELDYKAGKLVMSSSGVPDAPQRVVDLLELDSLEDLERMLMTRSVTLPSTGETFEVMLERGQVSHVRDTLARLLYQLAFEYIVGAMNEATRLNRALMGSSKEPVSVESSTSHCHEVSLLKIVDVFGFEDLSHNSLDQLCINYLSEKLYFREEQVIQAAYHSHSTPSIDKDKDVLFIYEHPLGVFASLEELTILHQNENETVQQEEKRNMLFVRNIYERNSSRLPEPPRVLNNGKRQSSVPLSMLPFVIPHARGNVIYDANDFVKKNSDFVYPNLLAGLNSSSNADFRRMLNVNKDLDGALNNNNGLGLQETRPLGSKSFVGQFRSHVNALACENDIYMPFYFHCLRPNTEKQPSVVSKELVSQQCRSQRLIRHLEICSDSSAVYSAIEIPKSTVLTRYCSLLQAPYTMDEVGGNDEYFLRWLIDLLRNDEFPNPEVSISASSIVEFKLINLVEKLELLLEEREAEAAAKIQALFLMIMWRHRYLSKKRERRGLLNELLAWYGSEKKDTVKKLLTKYNGLEDELRAKLELKKRAKLQDKKEMYQLASDLKALCLGNHGGLDAQAVNDILHNDSIRELLQQNEKVVMALRDMSLNPDILESQLVDHELRTFYHKLVDFLRLKKEEADDECASHRAEVDEPGGSLDERVLVAATDANRALWMRLVENDEWSAFHDALVEVGDDPELLLFHSEDDAFVATLKRFLKALTLEKERKEQQKALAAITNLVQPAIVNEEEVGVVQDMHGSSDEDAELLELLLSVQFGQPLMAAMNQDSYFVQALQDPVLMSSMHQVTFCVMP</sequence>
<proteinExistence type="inferred from homology"/>
<dbReference type="GO" id="GO:0051015">
    <property type="term" value="F:actin filament binding"/>
    <property type="evidence" value="ECO:0007669"/>
    <property type="project" value="TreeGrafter"/>
</dbReference>
<dbReference type="SUPFAM" id="SSF52833">
    <property type="entry name" value="Thioredoxin-like"/>
    <property type="match status" value="1"/>
</dbReference>
<dbReference type="Proteomes" id="UP001165083">
    <property type="component" value="Unassembled WGS sequence"/>
</dbReference>
<feature type="coiled-coil region" evidence="7">
    <location>
        <begin position="1330"/>
        <end position="1359"/>
    </location>
</feature>
<evidence type="ECO:0000256" key="4">
    <source>
        <dbReference type="ARBA" id="ARBA00023175"/>
    </source>
</evidence>
<dbReference type="InterPro" id="IPR027417">
    <property type="entry name" value="P-loop_NTPase"/>
</dbReference>
<dbReference type="PRINTS" id="PR00193">
    <property type="entry name" value="MYOSINHEAVY"/>
</dbReference>
<keyword evidence="3 6" id="KW-0518">Myosin</keyword>
<dbReference type="Gene3D" id="1.10.10.820">
    <property type="match status" value="1"/>
</dbReference>
<dbReference type="Gene3D" id="1.20.58.530">
    <property type="match status" value="1"/>
</dbReference>
<evidence type="ECO:0000256" key="8">
    <source>
        <dbReference type="SAM" id="MobiDB-lite"/>
    </source>
</evidence>
<evidence type="ECO:0000259" key="9">
    <source>
        <dbReference type="PROSITE" id="PS51456"/>
    </source>
</evidence>
<evidence type="ECO:0000256" key="5">
    <source>
        <dbReference type="ARBA" id="ARBA00023203"/>
    </source>
</evidence>
<dbReference type="GO" id="GO:0016459">
    <property type="term" value="C:myosin complex"/>
    <property type="evidence" value="ECO:0007669"/>
    <property type="project" value="UniProtKB-KW"/>
</dbReference>
<accession>A0A9W6TRY4</accession>
<evidence type="ECO:0000256" key="1">
    <source>
        <dbReference type="ARBA" id="ARBA00022741"/>
    </source>
</evidence>
<dbReference type="InterPro" id="IPR001609">
    <property type="entry name" value="Myosin_head_motor_dom-like"/>
</dbReference>
<feature type="region of interest" description="Disordered" evidence="8">
    <location>
        <begin position="98"/>
        <end position="133"/>
    </location>
</feature>
<reference evidence="10" key="1">
    <citation type="submission" date="2023-04" db="EMBL/GenBank/DDBJ databases">
        <title>Phytophthora lilii NBRC 32176.</title>
        <authorList>
            <person name="Ichikawa N."/>
            <person name="Sato H."/>
            <person name="Tonouchi N."/>
        </authorList>
    </citation>
    <scope>NUCLEOTIDE SEQUENCE</scope>
    <source>
        <strain evidence="10">NBRC 32176</strain>
    </source>
</reference>
<dbReference type="OrthoDB" id="185175at2759"/>
<dbReference type="Gene3D" id="3.40.850.10">
    <property type="entry name" value="Kinesin motor domain"/>
    <property type="match status" value="2"/>
</dbReference>
<dbReference type="SMART" id="SM00242">
    <property type="entry name" value="MYSc"/>
    <property type="match status" value="1"/>
</dbReference>
<dbReference type="PROSITE" id="PS51354">
    <property type="entry name" value="GLUTAREDOXIN_2"/>
    <property type="match status" value="1"/>
</dbReference>
<feature type="region of interest" description="Actin-binding" evidence="6">
    <location>
        <begin position="963"/>
        <end position="985"/>
    </location>
</feature>
<keyword evidence="1 6" id="KW-0547">Nucleotide-binding</keyword>
<protein>
    <submittedName>
        <fullName evidence="10">Unnamed protein product</fullName>
    </submittedName>
</protein>
<dbReference type="PANTHER" id="PTHR13140:SF706">
    <property type="entry name" value="DILUTE CLASS UNCONVENTIONAL MYOSIN, ISOFORM C"/>
    <property type="match status" value="1"/>
</dbReference>
<feature type="domain" description="Myosin motor" evidence="9">
    <location>
        <begin position="206"/>
        <end position="1000"/>
    </location>
</feature>
<evidence type="ECO:0000256" key="2">
    <source>
        <dbReference type="ARBA" id="ARBA00022840"/>
    </source>
</evidence>
<dbReference type="GO" id="GO:0007015">
    <property type="term" value="P:actin filament organization"/>
    <property type="evidence" value="ECO:0007669"/>
    <property type="project" value="TreeGrafter"/>
</dbReference>
<dbReference type="PROSITE" id="PS51456">
    <property type="entry name" value="MYOSIN_MOTOR"/>
    <property type="match status" value="1"/>
</dbReference>
<keyword evidence="11" id="KW-1185">Reference proteome</keyword>
<dbReference type="PROSITE" id="PS50096">
    <property type="entry name" value="IQ"/>
    <property type="match status" value="1"/>
</dbReference>